<reference evidence="2" key="2">
    <citation type="submission" date="2020-05" db="UniProtKB">
        <authorList>
            <consortium name="EnsemblMetazoa"/>
        </authorList>
    </citation>
    <scope>IDENTIFICATION</scope>
    <source>
        <strain evidence="2">IAEA</strain>
    </source>
</reference>
<feature type="transmembrane region" description="Helical" evidence="1">
    <location>
        <begin position="35"/>
        <end position="57"/>
    </location>
</feature>
<evidence type="ECO:0000256" key="1">
    <source>
        <dbReference type="SAM" id="Phobius"/>
    </source>
</evidence>
<keyword evidence="1" id="KW-1133">Transmembrane helix</keyword>
<sequence>MILMMLRYSQKAATIVVSCFIPSYTIIGGLQFDFTLFLCTCPIVIAAYEAFIIKIYASVKVSPPKLLGALNRKCCQIAKYSENLMRHNIGYTKKTLTEQQMGDDKIG</sequence>
<accession>A0A1A9WM25</accession>
<proteinExistence type="predicted"/>
<dbReference type="Proteomes" id="UP000091820">
    <property type="component" value="Unassembled WGS sequence"/>
</dbReference>
<keyword evidence="1" id="KW-0812">Transmembrane</keyword>
<name>A0A1A9WM25_9MUSC</name>
<protein>
    <submittedName>
        <fullName evidence="2">Uncharacterized protein</fullName>
    </submittedName>
</protein>
<evidence type="ECO:0000313" key="3">
    <source>
        <dbReference type="Proteomes" id="UP000091820"/>
    </source>
</evidence>
<keyword evidence="3" id="KW-1185">Reference proteome</keyword>
<keyword evidence="1" id="KW-0472">Membrane</keyword>
<reference evidence="3" key="1">
    <citation type="submission" date="2014-03" db="EMBL/GenBank/DDBJ databases">
        <authorList>
            <person name="Aksoy S."/>
            <person name="Warren W."/>
            <person name="Wilson R.K."/>
        </authorList>
    </citation>
    <scope>NUCLEOTIDE SEQUENCE [LARGE SCALE GENOMIC DNA]</scope>
    <source>
        <strain evidence="3">IAEA</strain>
    </source>
</reference>
<dbReference type="AlphaFoldDB" id="A0A1A9WM25"/>
<dbReference type="VEuPathDB" id="VectorBase:GBRI024565"/>
<organism evidence="2 3">
    <name type="scientific">Glossina brevipalpis</name>
    <dbReference type="NCBI Taxonomy" id="37001"/>
    <lineage>
        <taxon>Eukaryota</taxon>
        <taxon>Metazoa</taxon>
        <taxon>Ecdysozoa</taxon>
        <taxon>Arthropoda</taxon>
        <taxon>Hexapoda</taxon>
        <taxon>Insecta</taxon>
        <taxon>Pterygota</taxon>
        <taxon>Neoptera</taxon>
        <taxon>Endopterygota</taxon>
        <taxon>Diptera</taxon>
        <taxon>Brachycera</taxon>
        <taxon>Muscomorpha</taxon>
        <taxon>Hippoboscoidea</taxon>
        <taxon>Glossinidae</taxon>
        <taxon>Glossina</taxon>
    </lineage>
</organism>
<evidence type="ECO:0000313" key="2">
    <source>
        <dbReference type="EnsemblMetazoa" id="GBRI024565-PA"/>
    </source>
</evidence>
<dbReference type="EnsemblMetazoa" id="GBRI024565-RA">
    <property type="protein sequence ID" value="GBRI024565-PA"/>
    <property type="gene ID" value="GBRI024565"/>
</dbReference>